<dbReference type="InterPro" id="IPR003594">
    <property type="entry name" value="HATPase_dom"/>
</dbReference>
<dbReference type="InterPro" id="IPR003661">
    <property type="entry name" value="HisK_dim/P_dom"/>
</dbReference>
<dbReference type="CDD" id="cd00075">
    <property type="entry name" value="HATPase"/>
    <property type="match status" value="1"/>
</dbReference>
<evidence type="ECO:0000256" key="8">
    <source>
        <dbReference type="ARBA" id="ARBA00023012"/>
    </source>
</evidence>
<feature type="domain" description="Histidine kinase" evidence="10">
    <location>
        <begin position="171"/>
        <end position="406"/>
    </location>
</feature>
<gene>
    <name evidence="11" type="ORF">S7S_15315</name>
</gene>
<dbReference type="GO" id="GO:0005524">
    <property type="term" value="F:ATP binding"/>
    <property type="evidence" value="ECO:0007669"/>
    <property type="project" value="UniProtKB-KW"/>
</dbReference>
<accession>A0A0B4XRU6</accession>
<protein>
    <recommendedName>
        <fullName evidence="2">histidine kinase</fullName>
        <ecNumber evidence="2">2.7.13.3</ecNumber>
    </recommendedName>
</protein>
<evidence type="ECO:0000256" key="4">
    <source>
        <dbReference type="ARBA" id="ARBA00022679"/>
    </source>
</evidence>
<dbReference type="STRING" id="391936.S7S_15315"/>
<comment type="catalytic activity">
    <reaction evidence="1">
        <text>ATP + protein L-histidine = ADP + protein N-phospho-L-histidine.</text>
        <dbReference type="EC" id="2.7.13.3"/>
    </reaction>
</comment>
<keyword evidence="9" id="KW-0812">Transmembrane</keyword>
<dbReference type="HOGENOM" id="CLU_053132_1_0_6"/>
<dbReference type="InterPro" id="IPR036890">
    <property type="entry name" value="HATPase_C_sf"/>
</dbReference>
<keyword evidence="6 11" id="KW-0418">Kinase</keyword>
<dbReference type="EMBL" id="CP004387">
    <property type="protein sequence ID" value="AJD49475.1"/>
    <property type="molecule type" value="Genomic_DNA"/>
</dbReference>
<dbReference type="CDD" id="cd00082">
    <property type="entry name" value="HisKA"/>
    <property type="match status" value="1"/>
</dbReference>
<dbReference type="InterPro" id="IPR005467">
    <property type="entry name" value="His_kinase_dom"/>
</dbReference>
<dbReference type="SUPFAM" id="SSF55874">
    <property type="entry name" value="ATPase domain of HSP90 chaperone/DNA topoisomerase II/histidine kinase"/>
    <property type="match status" value="1"/>
</dbReference>
<feature type="transmembrane region" description="Helical" evidence="9">
    <location>
        <begin position="54"/>
        <end position="76"/>
    </location>
</feature>
<feature type="transmembrane region" description="Helical" evidence="9">
    <location>
        <begin position="107"/>
        <end position="131"/>
    </location>
</feature>
<dbReference type="Proteomes" id="UP000006764">
    <property type="component" value="Chromosome"/>
</dbReference>
<evidence type="ECO:0000259" key="10">
    <source>
        <dbReference type="PROSITE" id="PS50109"/>
    </source>
</evidence>
<dbReference type="PRINTS" id="PR00344">
    <property type="entry name" value="BCTRLSENSOR"/>
</dbReference>
<feature type="transmembrane region" description="Helical" evidence="9">
    <location>
        <begin position="28"/>
        <end position="47"/>
    </location>
</feature>
<dbReference type="Gene3D" id="3.30.565.10">
    <property type="entry name" value="Histidine kinase-like ATPase, C-terminal domain"/>
    <property type="match status" value="1"/>
</dbReference>
<dbReference type="InterPro" id="IPR004358">
    <property type="entry name" value="Sig_transdc_His_kin-like_C"/>
</dbReference>
<keyword evidence="8" id="KW-0902">Two-component regulatory system</keyword>
<dbReference type="PANTHER" id="PTHR43065">
    <property type="entry name" value="SENSOR HISTIDINE KINASE"/>
    <property type="match status" value="1"/>
</dbReference>
<reference evidence="11 12" key="1">
    <citation type="journal article" date="2012" name="J. Bacteriol.">
        <title>Genome sequence of an alkane-degrading bacterium, Alcanivorax pacificus type strain W11-5, isolated from deep sea sediment.</title>
        <authorList>
            <person name="Lai Q."/>
            <person name="Shao Z."/>
        </authorList>
    </citation>
    <scope>NUCLEOTIDE SEQUENCE [LARGE SCALE GENOMIC DNA]</scope>
    <source>
        <strain evidence="11 12">W11-5</strain>
    </source>
</reference>
<dbReference type="SMART" id="SM00387">
    <property type="entry name" value="HATPase_c"/>
    <property type="match status" value="1"/>
</dbReference>
<dbReference type="AlphaFoldDB" id="A0A0B4XRU6"/>
<dbReference type="SUPFAM" id="SSF47384">
    <property type="entry name" value="Homodimeric domain of signal transducing histidine kinase"/>
    <property type="match status" value="1"/>
</dbReference>
<keyword evidence="9" id="KW-1133">Transmembrane helix</keyword>
<evidence type="ECO:0000256" key="7">
    <source>
        <dbReference type="ARBA" id="ARBA00022840"/>
    </source>
</evidence>
<evidence type="ECO:0000256" key="5">
    <source>
        <dbReference type="ARBA" id="ARBA00022741"/>
    </source>
</evidence>
<evidence type="ECO:0000256" key="9">
    <source>
        <dbReference type="SAM" id="Phobius"/>
    </source>
</evidence>
<evidence type="ECO:0000256" key="2">
    <source>
        <dbReference type="ARBA" id="ARBA00012438"/>
    </source>
</evidence>
<dbReference type="GO" id="GO:0000155">
    <property type="term" value="F:phosphorelay sensor kinase activity"/>
    <property type="evidence" value="ECO:0007669"/>
    <property type="project" value="InterPro"/>
</dbReference>
<dbReference type="Gene3D" id="1.10.287.130">
    <property type="match status" value="1"/>
</dbReference>
<evidence type="ECO:0000313" key="12">
    <source>
        <dbReference type="Proteomes" id="UP000006764"/>
    </source>
</evidence>
<dbReference type="EC" id="2.7.13.3" evidence="2"/>
<dbReference type="PANTHER" id="PTHR43065:SF10">
    <property type="entry name" value="PEROXIDE STRESS-ACTIVATED HISTIDINE KINASE MAK3"/>
    <property type="match status" value="1"/>
</dbReference>
<keyword evidence="3" id="KW-0597">Phosphoprotein</keyword>
<dbReference type="Pfam" id="PF02518">
    <property type="entry name" value="HATPase_c"/>
    <property type="match status" value="1"/>
</dbReference>
<sequence length="406" mass="46127">MVGVLGLVSFPLYYFIWQFVFPQPYESVWLRIGGVLVCIPLLFYRLWPARMQRYFAGYWVFALSYALPFFFTYMLLRNDLSLVWSMSTMAALFMLVLAVYDWLLVICIAVVGSLLGWMAFLLTADSAAAFSAYMQQLPIYAFVVIAGSIFNYTANMVKEEKLNAHAAIGRNIAHELRTPLSGMKGATSGLVQYLPHLVAAHRAAMEAGLDVRRIRSTRLDQLSDAANRIQEEIDFSHTIIDMLLLSAGQTTIKQDNFRNHSINDTIRRALERYPFKSERERHLVQWQEGEDFEYYGSDLLVTHVLFNLTKNALHSVISAGKGVIHISSSRGVDTNRLIFMDTGPGIPRTQVKHIFDYFYTSKTVDQGTGLGLSFCRLVMQSLHGGIRCESRLGEYTLFELSFPRGR</sequence>
<dbReference type="InterPro" id="IPR036097">
    <property type="entry name" value="HisK_dim/P_sf"/>
</dbReference>
<dbReference type="KEGG" id="apac:S7S_15315"/>
<proteinExistence type="predicted"/>
<keyword evidence="5" id="KW-0547">Nucleotide-binding</keyword>
<keyword evidence="9" id="KW-0472">Membrane</keyword>
<organism evidence="11 12">
    <name type="scientific">Isoalcanivorax pacificus W11-5</name>
    <dbReference type="NCBI Taxonomy" id="391936"/>
    <lineage>
        <taxon>Bacteria</taxon>
        <taxon>Pseudomonadati</taxon>
        <taxon>Pseudomonadota</taxon>
        <taxon>Gammaproteobacteria</taxon>
        <taxon>Oceanospirillales</taxon>
        <taxon>Alcanivoracaceae</taxon>
        <taxon>Isoalcanivorax</taxon>
    </lineage>
</organism>
<keyword evidence="4" id="KW-0808">Transferase</keyword>
<name>A0A0B4XRU6_9GAMM</name>
<keyword evidence="12" id="KW-1185">Reference proteome</keyword>
<evidence type="ECO:0000313" key="11">
    <source>
        <dbReference type="EMBL" id="AJD49475.1"/>
    </source>
</evidence>
<dbReference type="PROSITE" id="PS50109">
    <property type="entry name" value="HIS_KIN"/>
    <property type="match status" value="1"/>
</dbReference>
<evidence type="ECO:0000256" key="1">
    <source>
        <dbReference type="ARBA" id="ARBA00000085"/>
    </source>
</evidence>
<keyword evidence="7" id="KW-0067">ATP-binding</keyword>
<feature type="transmembrane region" description="Helical" evidence="9">
    <location>
        <begin position="137"/>
        <end position="154"/>
    </location>
</feature>
<feature type="transmembrane region" description="Helical" evidence="9">
    <location>
        <begin position="82"/>
        <end position="100"/>
    </location>
</feature>
<evidence type="ECO:0000256" key="3">
    <source>
        <dbReference type="ARBA" id="ARBA00022553"/>
    </source>
</evidence>
<evidence type="ECO:0000256" key="6">
    <source>
        <dbReference type="ARBA" id="ARBA00022777"/>
    </source>
</evidence>